<dbReference type="EMBL" id="JABFAC010000003">
    <property type="protein sequence ID" value="MBA0608658.1"/>
    <property type="molecule type" value="Genomic_DNA"/>
</dbReference>
<reference evidence="1 2" key="1">
    <citation type="journal article" date="2019" name="Genome Biol. Evol.">
        <title>Insights into the evolution of the New World diploid cottons (Gossypium, subgenus Houzingenia) based on genome sequencing.</title>
        <authorList>
            <person name="Grover C.E."/>
            <person name="Arick M.A. 2nd"/>
            <person name="Thrash A."/>
            <person name="Conover J.L."/>
            <person name="Sanders W.S."/>
            <person name="Peterson D.G."/>
            <person name="Frelichowski J.E."/>
            <person name="Scheffler J.A."/>
            <person name="Scheffler B.E."/>
            <person name="Wendel J.F."/>
        </authorList>
    </citation>
    <scope>NUCLEOTIDE SEQUENCE [LARGE SCALE GENOMIC DNA]</scope>
    <source>
        <strain evidence="1">27</strain>
        <tissue evidence="1">Leaf</tissue>
    </source>
</reference>
<proteinExistence type="predicted"/>
<name>A0A7J8R4A6_GOSDV</name>
<sequence>MEELKLDDREEDVMLLPTESDSYKSICKFCLVGSFLTTSIVHFLEMRSTMAYL</sequence>
<comment type="caution">
    <text evidence="1">The sequence shown here is derived from an EMBL/GenBank/DDBJ whole genome shotgun (WGS) entry which is preliminary data.</text>
</comment>
<dbReference type="Proteomes" id="UP000593561">
    <property type="component" value="Unassembled WGS sequence"/>
</dbReference>
<protein>
    <submittedName>
        <fullName evidence="1">Uncharacterized protein</fullName>
    </submittedName>
</protein>
<evidence type="ECO:0000313" key="2">
    <source>
        <dbReference type="Proteomes" id="UP000593561"/>
    </source>
</evidence>
<dbReference type="AlphaFoldDB" id="A0A7J8R4A6"/>
<keyword evidence="2" id="KW-1185">Reference proteome</keyword>
<evidence type="ECO:0000313" key="1">
    <source>
        <dbReference type="EMBL" id="MBA0608658.1"/>
    </source>
</evidence>
<organism evidence="1 2">
    <name type="scientific">Gossypium davidsonii</name>
    <name type="common">Davidson's cotton</name>
    <name type="synonym">Gossypium klotzschianum subsp. davidsonii</name>
    <dbReference type="NCBI Taxonomy" id="34287"/>
    <lineage>
        <taxon>Eukaryota</taxon>
        <taxon>Viridiplantae</taxon>
        <taxon>Streptophyta</taxon>
        <taxon>Embryophyta</taxon>
        <taxon>Tracheophyta</taxon>
        <taxon>Spermatophyta</taxon>
        <taxon>Magnoliopsida</taxon>
        <taxon>eudicotyledons</taxon>
        <taxon>Gunneridae</taxon>
        <taxon>Pentapetalae</taxon>
        <taxon>rosids</taxon>
        <taxon>malvids</taxon>
        <taxon>Malvales</taxon>
        <taxon>Malvaceae</taxon>
        <taxon>Malvoideae</taxon>
        <taxon>Gossypium</taxon>
    </lineage>
</organism>
<gene>
    <name evidence="1" type="ORF">Godav_020850</name>
</gene>
<accession>A0A7J8R4A6</accession>